<dbReference type="Proteomes" id="UP001164100">
    <property type="component" value="Chromosome"/>
</dbReference>
<feature type="compositionally biased region" description="Basic and acidic residues" evidence="1">
    <location>
        <begin position="215"/>
        <end position="242"/>
    </location>
</feature>
<accession>A0AA46RZP5</accession>
<dbReference type="EMBL" id="CP099556">
    <property type="protein sequence ID" value="UYF42532.1"/>
    <property type="molecule type" value="Genomic_DNA"/>
</dbReference>
<evidence type="ECO:0000313" key="3">
    <source>
        <dbReference type="Proteomes" id="UP001164100"/>
    </source>
</evidence>
<name>A0AA46RZP5_9BACT</name>
<protein>
    <recommendedName>
        <fullName evidence="4">DUF3945 domain-containing protein</fullName>
    </recommendedName>
</protein>
<proteinExistence type="predicted"/>
<evidence type="ECO:0008006" key="4">
    <source>
        <dbReference type="Google" id="ProtNLM"/>
    </source>
</evidence>
<evidence type="ECO:0000313" key="2">
    <source>
        <dbReference type="EMBL" id="UYF42532.1"/>
    </source>
</evidence>
<sequence>MAFVELTKEENPKLAVQVNNSLKYQDKDGNLKDRQKVTALIDIVKEAGQVASMGKGAVSLSLNTESGYKNYFVNKNDKEDIVLVPTDKNLQNDKDNFIYFNKKVDINNPDKHFYSMSKSGNSEQVVESIKINTTDKSAYLGARVTLSNKDLLQDMVKFEQDSGEKSVATIGKNSLTIETTSELQAKREAKSQEQNQSKEIPVEIQDKNGNVVEKTTTKKESPEKKQFKPKAKSKDKGQDIER</sequence>
<evidence type="ECO:0000256" key="1">
    <source>
        <dbReference type="SAM" id="MobiDB-lite"/>
    </source>
</evidence>
<reference evidence="2" key="1">
    <citation type="journal article" date="2022" name="Front. Microbiol.">
        <title>Species classification and novel plasmid identifications in Arcobacter cryaerophilus and Arcobacter cryaerophilus-like organisms.</title>
        <authorList>
            <person name="Zhou G."/>
            <person name="Wang M."/>
            <person name="Wang H."/>
            <person name="Chen X."/>
            <person name="Gu Y."/>
            <person name="Shao Z."/>
            <person name="Zhang J."/>
            <person name="Zhang M."/>
        </authorList>
    </citation>
    <scope>NUCLEOTIDE SEQUENCE</scope>
    <source>
        <strain evidence="2">ICDCAC48</strain>
    </source>
</reference>
<dbReference type="AlphaFoldDB" id="A0AA46RZP5"/>
<feature type="region of interest" description="Disordered" evidence="1">
    <location>
        <begin position="182"/>
        <end position="242"/>
    </location>
</feature>
<gene>
    <name evidence="2" type="ORF">NGX11_06370</name>
</gene>
<dbReference type="RefSeq" id="WP_263514146.1">
    <property type="nucleotide sequence ID" value="NZ_CP099556.1"/>
</dbReference>
<organism evidence="2 3">
    <name type="scientific">Aliarcobacter cryaerophilus</name>
    <dbReference type="NCBI Taxonomy" id="28198"/>
    <lineage>
        <taxon>Bacteria</taxon>
        <taxon>Pseudomonadati</taxon>
        <taxon>Campylobacterota</taxon>
        <taxon>Epsilonproteobacteria</taxon>
        <taxon>Campylobacterales</taxon>
        <taxon>Arcobacteraceae</taxon>
        <taxon>Aliarcobacter</taxon>
    </lineage>
</organism>